<evidence type="ECO:0000313" key="1">
    <source>
        <dbReference type="EMBL" id="KAJ3734193.1"/>
    </source>
</evidence>
<sequence>LDACPTEVIRCFIIDLFTWMSAYQYELTGKAAEWAVKKQKTHGSVSAGAMIHLDTITNHK</sequence>
<dbReference type="AlphaFoldDB" id="A0AA38N381"/>
<name>A0AA38N381_9AGAR</name>
<organism evidence="1 2">
    <name type="scientific">Lentinula guzmanii</name>
    <dbReference type="NCBI Taxonomy" id="2804957"/>
    <lineage>
        <taxon>Eukaryota</taxon>
        <taxon>Fungi</taxon>
        <taxon>Dikarya</taxon>
        <taxon>Basidiomycota</taxon>
        <taxon>Agaricomycotina</taxon>
        <taxon>Agaricomycetes</taxon>
        <taxon>Agaricomycetidae</taxon>
        <taxon>Agaricales</taxon>
        <taxon>Marasmiineae</taxon>
        <taxon>Omphalotaceae</taxon>
        <taxon>Lentinula</taxon>
    </lineage>
</organism>
<gene>
    <name evidence="1" type="ORF">DFJ43DRAFT_993909</name>
</gene>
<evidence type="ECO:0000313" key="2">
    <source>
        <dbReference type="Proteomes" id="UP001176059"/>
    </source>
</evidence>
<protein>
    <submittedName>
        <fullName evidence="1">Uncharacterized protein</fullName>
    </submittedName>
</protein>
<dbReference type="EMBL" id="JANVFO010000014">
    <property type="protein sequence ID" value="KAJ3734193.1"/>
    <property type="molecule type" value="Genomic_DNA"/>
</dbReference>
<comment type="caution">
    <text evidence="1">The sequence shown here is derived from an EMBL/GenBank/DDBJ whole genome shotgun (WGS) entry which is preliminary data.</text>
</comment>
<keyword evidence="2" id="KW-1185">Reference proteome</keyword>
<proteinExistence type="predicted"/>
<reference evidence="1" key="2">
    <citation type="journal article" date="2023" name="Proc. Natl. Acad. Sci. U.S.A.">
        <title>A global phylogenomic analysis of the shiitake genus Lentinula.</title>
        <authorList>
            <person name="Sierra-Patev S."/>
            <person name="Min B."/>
            <person name="Naranjo-Ortiz M."/>
            <person name="Looney B."/>
            <person name="Konkel Z."/>
            <person name="Slot J.C."/>
            <person name="Sakamoto Y."/>
            <person name="Steenwyk J.L."/>
            <person name="Rokas A."/>
            <person name="Carro J."/>
            <person name="Camarero S."/>
            <person name="Ferreira P."/>
            <person name="Molpeceres G."/>
            <person name="Ruiz-Duenas F.J."/>
            <person name="Serrano A."/>
            <person name="Henrissat B."/>
            <person name="Drula E."/>
            <person name="Hughes K.W."/>
            <person name="Mata J.L."/>
            <person name="Ishikawa N.K."/>
            <person name="Vargas-Isla R."/>
            <person name="Ushijima S."/>
            <person name="Smith C.A."/>
            <person name="Donoghue J."/>
            <person name="Ahrendt S."/>
            <person name="Andreopoulos W."/>
            <person name="He G."/>
            <person name="LaButti K."/>
            <person name="Lipzen A."/>
            <person name="Ng V."/>
            <person name="Riley R."/>
            <person name="Sandor L."/>
            <person name="Barry K."/>
            <person name="Martinez A.T."/>
            <person name="Xiao Y."/>
            <person name="Gibbons J.G."/>
            <person name="Terashima K."/>
            <person name="Grigoriev I.V."/>
            <person name="Hibbett D."/>
        </authorList>
    </citation>
    <scope>NUCLEOTIDE SEQUENCE</scope>
    <source>
        <strain evidence="1">ET3784</strain>
    </source>
</reference>
<feature type="non-terminal residue" evidence="1">
    <location>
        <position position="1"/>
    </location>
</feature>
<reference evidence="1" key="1">
    <citation type="submission" date="2022-08" db="EMBL/GenBank/DDBJ databases">
        <authorList>
            <consortium name="DOE Joint Genome Institute"/>
            <person name="Min B."/>
            <person name="Sierra-Patev S."/>
            <person name="Naranjo-Ortiz M."/>
            <person name="Looney B."/>
            <person name="Konkel Z."/>
            <person name="Slot J.C."/>
            <person name="Sakamoto Y."/>
            <person name="Steenwyk J.L."/>
            <person name="Rokas A."/>
            <person name="Carro J."/>
            <person name="Camarero S."/>
            <person name="Ferreira P."/>
            <person name="Molpeceres G."/>
            <person name="Ruiz-duenas F.J."/>
            <person name="Serrano A."/>
            <person name="Henrissat B."/>
            <person name="Drula E."/>
            <person name="Hughes K.W."/>
            <person name="Mata J.L."/>
            <person name="Ishikawa N.K."/>
            <person name="Vargas-Isla R."/>
            <person name="Ushijima S."/>
            <person name="Smith C.A."/>
            <person name="Ahrendt S."/>
            <person name="Andreopoulos W."/>
            <person name="He G."/>
            <person name="LaButti K."/>
            <person name="Lipzen A."/>
            <person name="Ng V."/>
            <person name="Riley R."/>
            <person name="Sandor L."/>
            <person name="Barry K."/>
            <person name="Martinez A.T."/>
            <person name="Xiao Y."/>
            <person name="Gibbons J.G."/>
            <person name="Terashima K."/>
            <person name="Hibbett D.S."/>
            <person name="Grigoriev I.V."/>
        </authorList>
    </citation>
    <scope>NUCLEOTIDE SEQUENCE</scope>
    <source>
        <strain evidence="1">ET3784</strain>
    </source>
</reference>
<dbReference type="Proteomes" id="UP001176059">
    <property type="component" value="Unassembled WGS sequence"/>
</dbReference>
<accession>A0AA38N381</accession>